<protein>
    <recommendedName>
        <fullName evidence="4">Retrotransposon gag domain-containing protein</fullName>
    </recommendedName>
</protein>
<dbReference type="EMBL" id="QEAM01001149">
    <property type="protein sequence ID" value="TPX30524.1"/>
    <property type="molecule type" value="Genomic_DNA"/>
</dbReference>
<feature type="non-terminal residue" evidence="2">
    <location>
        <position position="442"/>
    </location>
</feature>
<dbReference type="AlphaFoldDB" id="A0A507BXL0"/>
<feature type="region of interest" description="Disordered" evidence="1">
    <location>
        <begin position="299"/>
        <end position="351"/>
    </location>
</feature>
<feature type="compositionally biased region" description="Low complexity" evidence="1">
    <location>
        <begin position="311"/>
        <end position="326"/>
    </location>
</feature>
<feature type="compositionally biased region" description="Polar residues" evidence="1">
    <location>
        <begin position="299"/>
        <end position="310"/>
    </location>
</feature>
<evidence type="ECO:0000313" key="3">
    <source>
        <dbReference type="Proteomes" id="UP000320475"/>
    </source>
</evidence>
<sequence>MAPLLWHDQLEIEQLQGEIRIAEAEYHDARILKIDPKDQQGATLAAHQREVARLKDIWQLFQRDLRAFSKEAQARAIVEMEAIKKEIATPGSSIRPPSNPNTVVERPIHRDVLLPDPSKFKGDMASFETWKAQVLNVMEGRTCYTTDVLKIIYVGSLMEDAALAWFQLRQNQRTLDRAISDVEASSNELLVRQNEYRYFLSDMVTKFSDPLRVQKSRKALVLLRQGTTEFDLYVTQYESTAFQAELDMNQQTGAFIESLNAKVRSGWRPEGGIPLDFHEAVASIRRSIATNAILQSSNYSQPSTQHYGGNSSYSPRSISTSPLSTSHPRPKTVWSDPSRAGPYTSNPDTPTYRLREENGWCTRCGMGNHRQSECKVYPRLDREGRSIPGKQHFEKWATMREQQEGKSLRTRLNRLYVVEGDDNTVAGEGKNEIDPIAQYLGE</sequence>
<evidence type="ECO:0008006" key="4">
    <source>
        <dbReference type="Google" id="ProtNLM"/>
    </source>
</evidence>
<dbReference type="VEuPathDB" id="FungiDB:SeMB42_g00644"/>
<dbReference type="VEuPathDB" id="FungiDB:SeMB42_g04788"/>
<accession>A0A507BXL0</accession>
<dbReference type="OrthoDB" id="4954585at2759"/>
<name>A0A507BXL0_9FUNG</name>
<evidence type="ECO:0000313" key="2">
    <source>
        <dbReference type="EMBL" id="TPX30524.1"/>
    </source>
</evidence>
<gene>
    <name evidence="2" type="ORF">SeLEV6574_g08603</name>
</gene>
<organism evidence="2 3">
    <name type="scientific">Synchytrium endobioticum</name>
    <dbReference type="NCBI Taxonomy" id="286115"/>
    <lineage>
        <taxon>Eukaryota</taxon>
        <taxon>Fungi</taxon>
        <taxon>Fungi incertae sedis</taxon>
        <taxon>Chytridiomycota</taxon>
        <taxon>Chytridiomycota incertae sedis</taxon>
        <taxon>Chytridiomycetes</taxon>
        <taxon>Synchytriales</taxon>
        <taxon>Synchytriaceae</taxon>
        <taxon>Synchytrium</taxon>
    </lineage>
</organism>
<comment type="caution">
    <text evidence="2">The sequence shown here is derived from an EMBL/GenBank/DDBJ whole genome shotgun (WGS) entry which is preliminary data.</text>
</comment>
<reference evidence="2 3" key="1">
    <citation type="journal article" date="2019" name="Sci. Rep.">
        <title>Comparative genomics of chytrid fungi reveal insights into the obligate biotrophic and pathogenic lifestyle of Synchytrium endobioticum.</title>
        <authorList>
            <person name="van de Vossenberg B.T.L.H."/>
            <person name="Warris S."/>
            <person name="Nguyen H.D.T."/>
            <person name="van Gent-Pelzer M.P.E."/>
            <person name="Joly D.L."/>
            <person name="van de Geest H.C."/>
            <person name="Bonants P.J.M."/>
            <person name="Smith D.S."/>
            <person name="Levesque C.A."/>
            <person name="van der Lee T.A.J."/>
        </authorList>
    </citation>
    <scope>NUCLEOTIDE SEQUENCE [LARGE SCALE GENOMIC DNA]</scope>
    <source>
        <strain evidence="2 3">LEV6574</strain>
    </source>
</reference>
<evidence type="ECO:0000256" key="1">
    <source>
        <dbReference type="SAM" id="MobiDB-lite"/>
    </source>
</evidence>
<proteinExistence type="predicted"/>
<dbReference type="Proteomes" id="UP000320475">
    <property type="component" value="Unassembled WGS sequence"/>
</dbReference>